<dbReference type="AlphaFoldDB" id="A0A9X3ES55"/>
<reference evidence="2" key="1">
    <citation type="submission" date="2022-11" db="EMBL/GenBank/DDBJ databases">
        <title>Minimal conservation of predation-associated metabolite biosynthetic gene clusters underscores biosynthetic potential of Myxococcota including descriptions for ten novel species: Archangium lansinium sp. nov., Myxococcus landrumus sp. nov., Nannocystis bai.</title>
        <authorList>
            <person name="Ahearne A."/>
            <person name="Stevens C."/>
            <person name="Phillips K."/>
        </authorList>
    </citation>
    <scope>NUCLEOTIDE SEQUENCE</scope>
    <source>
        <strain evidence="2">Na p29</strain>
    </source>
</reference>
<dbReference type="RefSeq" id="WP_267771011.1">
    <property type="nucleotide sequence ID" value="NZ_JAPNKE010000002.1"/>
</dbReference>
<organism evidence="2 3">
    <name type="scientific">Nannocystis pusilla</name>
    <dbReference type="NCBI Taxonomy" id="889268"/>
    <lineage>
        <taxon>Bacteria</taxon>
        <taxon>Pseudomonadati</taxon>
        <taxon>Myxococcota</taxon>
        <taxon>Polyangia</taxon>
        <taxon>Nannocystales</taxon>
        <taxon>Nannocystaceae</taxon>
        <taxon>Nannocystis</taxon>
    </lineage>
</organism>
<name>A0A9X3ES55_9BACT</name>
<evidence type="ECO:0000313" key="3">
    <source>
        <dbReference type="Proteomes" id="UP001150924"/>
    </source>
</evidence>
<proteinExistence type="predicted"/>
<evidence type="ECO:0000256" key="1">
    <source>
        <dbReference type="SAM" id="MobiDB-lite"/>
    </source>
</evidence>
<evidence type="ECO:0000313" key="2">
    <source>
        <dbReference type="EMBL" id="MCY1008379.1"/>
    </source>
</evidence>
<feature type="region of interest" description="Disordered" evidence="1">
    <location>
        <begin position="85"/>
        <end position="108"/>
    </location>
</feature>
<gene>
    <name evidence="2" type="ORF">OV079_23040</name>
</gene>
<accession>A0A9X3ES55</accession>
<comment type="caution">
    <text evidence="2">The sequence shown here is derived from an EMBL/GenBank/DDBJ whole genome shotgun (WGS) entry which is preliminary data.</text>
</comment>
<dbReference type="EMBL" id="JAPNKE010000002">
    <property type="protein sequence ID" value="MCY1008379.1"/>
    <property type="molecule type" value="Genomic_DNA"/>
</dbReference>
<protein>
    <submittedName>
        <fullName evidence="2">Uncharacterized protein</fullName>
    </submittedName>
</protein>
<feature type="compositionally biased region" description="Low complexity" evidence="1">
    <location>
        <begin position="86"/>
        <end position="108"/>
    </location>
</feature>
<keyword evidence="3" id="KW-1185">Reference proteome</keyword>
<dbReference type="Proteomes" id="UP001150924">
    <property type="component" value="Unassembled WGS sequence"/>
</dbReference>
<sequence length="108" mass="11479">MQRFGLAAALAVATLTPTEARALAVPELVTHQGRLFDTTGSPVSGTQDLTFTIYDAELAGNELWSETITVDFDEGYFSVRLGEQWSSTRTSSTAPPAGSASPSAPTRR</sequence>